<evidence type="ECO:0000256" key="3">
    <source>
        <dbReference type="ARBA" id="ARBA00022475"/>
    </source>
</evidence>
<feature type="transmembrane region" description="Helical" evidence="7">
    <location>
        <begin position="40"/>
        <end position="66"/>
    </location>
</feature>
<evidence type="ECO:0000256" key="4">
    <source>
        <dbReference type="ARBA" id="ARBA00022692"/>
    </source>
</evidence>
<evidence type="ECO:0000313" key="10">
    <source>
        <dbReference type="Proteomes" id="UP001321498"/>
    </source>
</evidence>
<name>A0ABM8G918_9MICO</name>
<dbReference type="InterPro" id="IPR050366">
    <property type="entry name" value="BP-dependent_transpt_permease"/>
</dbReference>
<keyword evidence="10" id="KW-1185">Reference proteome</keyword>
<feature type="domain" description="ABC transmembrane type-1" evidence="8">
    <location>
        <begin position="1"/>
        <end position="182"/>
    </location>
</feature>
<keyword evidence="4 7" id="KW-0812">Transmembrane</keyword>
<evidence type="ECO:0000313" key="9">
    <source>
        <dbReference type="EMBL" id="BDZ44610.1"/>
    </source>
</evidence>
<keyword evidence="2 7" id="KW-0813">Transport</keyword>
<comment type="similarity">
    <text evidence="7">Belongs to the binding-protein-dependent transport system permease family.</text>
</comment>
<keyword evidence="3" id="KW-1003">Cell membrane</keyword>
<dbReference type="PANTHER" id="PTHR43386:SF6">
    <property type="entry name" value="ABC TRANSPORTER PERMEASE PROTEIN"/>
    <property type="match status" value="1"/>
</dbReference>
<dbReference type="CDD" id="cd06261">
    <property type="entry name" value="TM_PBP2"/>
    <property type="match status" value="1"/>
</dbReference>
<keyword evidence="5 7" id="KW-1133">Transmembrane helix</keyword>
<evidence type="ECO:0000256" key="1">
    <source>
        <dbReference type="ARBA" id="ARBA00004651"/>
    </source>
</evidence>
<evidence type="ECO:0000256" key="2">
    <source>
        <dbReference type="ARBA" id="ARBA00022448"/>
    </source>
</evidence>
<dbReference type="PROSITE" id="PS50928">
    <property type="entry name" value="ABC_TM1"/>
    <property type="match status" value="1"/>
</dbReference>
<dbReference type="SUPFAM" id="SSF161098">
    <property type="entry name" value="MetI-like"/>
    <property type="match status" value="1"/>
</dbReference>
<dbReference type="Proteomes" id="UP001321498">
    <property type="component" value="Chromosome"/>
</dbReference>
<protein>
    <recommendedName>
        <fullName evidence="8">ABC transmembrane type-1 domain-containing protein</fullName>
    </recommendedName>
</protein>
<evidence type="ECO:0000256" key="7">
    <source>
        <dbReference type="RuleBase" id="RU363032"/>
    </source>
</evidence>
<evidence type="ECO:0000256" key="5">
    <source>
        <dbReference type="ARBA" id="ARBA00022989"/>
    </source>
</evidence>
<reference evidence="10" key="1">
    <citation type="journal article" date="2019" name="Int. J. Syst. Evol. Microbiol.">
        <title>The Global Catalogue of Microorganisms (GCM) 10K type strain sequencing project: providing services to taxonomists for standard genome sequencing and annotation.</title>
        <authorList>
            <consortium name="The Broad Institute Genomics Platform"/>
            <consortium name="The Broad Institute Genome Sequencing Center for Infectious Disease"/>
            <person name="Wu L."/>
            <person name="Ma J."/>
        </authorList>
    </citation>
    <scope>NUCLEOTIDE SEQUENCE [LARGE SCALE GENOMIC DNA]</scope>
    <source>
        <strain evidence="10">NBRC 108725</strain>
    </source>
</reference>
<dbReference type="InterPro" id="IPR035906">
    <property type="entry name" value="MetI-like_sf"/>
</dbReference>
<dbReference type="Pfam" id="PF00528">
    <property type="entry name" value="BPD_transp_1"/>
    <property type="match status" value="1"/>
</dbReference>
<dbReference type="EMBL" id="AP027731">
    <property type="protein sequence ID" value="BDZ44610.1"/>
    <property type="molecule type" value="Genomic_DNA"/>
</dbReference>
<sequence length="197" mass="21092">MIILTTTLGLIFGSLAGFFGGFLDTVLSRAGDIFFSIPYILAAVVIMSVLSAYRNIFVIALAIGLFSWPSTARVLRSEVLRVKQSDYVVAATAIGLSKLRILFRHVLPNSIAPVLVITTLSLAAAITAEATLSFLGVGLPGTTQSWGNDISQAQRDLRTNPQTLIYPSIALSVTVLSFILLGEALRDALDPKARALR</sequence>
<accession>A0ABM8G918</accession>
<proteinExistence type="inferred from homology"/>
<dbReference type="PANTHER" id="PTHR43386">
    <property type="entry name" value="OLIGOPEPTIDE TRANSPORT SYSTEM PERMEASE PROTEIN APPC"/>
    <property type="match status" value="1"/>
</dbReference>
<keyword evidence="6 7" id="KW-0472">Membrane</keyword>
<dbReference type="InterPro" id="IPR000515">
    <property type="entry name" value="MetI-like"/>
</dbReference>
<feature type="transmembrane region" description="Helical" evidence="7">
    <location>
        <begin position="106"/>
        <end position="126"/>
    </location>
</feature>
<evidence type="ECO:0000256" key="6">
    <source>
        <dbReference type="ARBA" id="ARBA00023136"/>
    </source>
</evidence>
<gene>
    <name evidence="9" type="ORF">GCM10025866_05190</name>
</gene>
<organism evidence="9 10">
    <name type="scientific">Naasia aerilata</name>
    <dbReference type="NCBI Taxonomy" id="1162966"/>
    <lineage>
        <taxon>Bacteria</taxon>
        <taxon>Bacillati</taxon>
        <taxon>Actinomycetota</taxon>
        <taxon>Actinomycetes</taxon>
        <taxon>Micrococcales</taxon>
        <taxon>Microbacteriaceae</taxon>
        <taxon>Naasia</taxon>
    </lineage>
</organism>
<feature type="transmembrane region" description="Helical" evidence="7">
    <location>
        <begin position="164"/>
        <end position="185"/>
    </location>
</feature>
<comment type="subcellular location">
    <subcellularLocation>
        <location evidence="1 7">Cell membrane</location>
        <topology evidence="1 7">Multi-pass membrane protein</topology>
    </subcellularLocation>
</comment>
<evidence type="ECO:0000259" key="8">
    <source>
        <dbReference type="PROSITE" id="PS50928"/>
    </source>
</evidence>
<dbReference type="Gene3D" id="1.10.3720.10">
    <property type="entry name" value="MetI-like"/>
    <property type="match status" value="1"/>
</dbReference>